<evidence type="ECO:0000256" key="6">
    <source>
        <dbReference type="ARBA" id="ARBA00022833"/>
    </source>
</evidence>
<dbReference type="GO" id="GO:0004521">
    <property type="term" value="F:RNA endonuclease activity"/>
    <property type="evidence" value="ECO:0007669"/>
    <property type="project" value="UniProtKB-UniRule"/>
</dbReference>
<dbReference type="Pfam" id="PF02130">
    <property type="entry name" value="YbeY"/>
    <property type="match status" value="1"/>
</dbReference>
<dbReference type="InterPro" id="IPR023091">
    <property type="entry name" value="MetalPrtase_cat_dom_sf_prd"/>
</dbReference>
<evidence type="ECO:0000256" key="7">
    <source>
        <dbReference type="HAMAP-Rule" id="MF_00009"/>
    </source>
</evidence>
<evidence type="ECO:0000256" key="2">
    <source>
        <dbReference type="ARBA" id="ARBA00022722"/>
    </source>
</evidence>
<comment type="subcellular location">
    <subcellularLocation>
        <location evidence="7">Cytoplasm</location>
    </subcellularLocation>
</comment>
<dbReference type="NCBIfam" id="TIGR00043">
    <property type="entry name" value="rRNA maturation RNase YbeY"/>
    <property type="match status" value="1"/>
</dbReference>
<keyword evidence="7" id="KW-0698">rRNA processing</keyword>
<feature type="binding site" evidence="7">
    <location>
        <position position="111"/>
    </location>
    <ligand>
        <name>Zn(2+)</name>
        <dbReference type="ChEBI" id="CHEBI:29105"/>
        <note>catalytic</note>
    </ligand>
</feature>
<keyword evidence="9" id="KW-1185">Reference proteome</keyword>
<dbReference type="OrthoDB" id="9807740at2"/>
<dbReference type="GO" id="GO:0005737">
    <property type="term" value="C:cytoplasm"/>
    <property type="evidence" value="ECO:0007669"/>
    <property type="project" value="UniProtKB-SubCell"/>
</dbReference>
<keyword evidence="7" id="KW-0690">Ribosome biogenesis</keyword>
<keyword evidence="2 7" id="KW-0540">Nuclease</keyword>
<organism evidence="8 9">
    <name type="scientific">Marinitoga hydrogenitolerans (strain DSM 16785 / JCM 12826 / AT1271)</name>
    <dbReference type="NCBI Taxonomy" id="1122195"/>
    <lineage>
        <taxon>Bacteria</taxon>
        <taxon>Thermotogati</taxon>
        <taxon>Thermotogota</taxon>
        <taxon>Thermotogae</taxon>
        <taxon>Petrotogales</taxon>
        <taxon>Petrotogaceae</taxon>
        <taxon>Marinitoga</taxon>
    </lineage>
</organism>
<dbReference type="AlphaFoldDB" id="A0A1M4U8L7"/>
<protein>
    <recommendedName>
        <fullName evidence="7">Endoribonuclease YbeY</fullName>
        <ecNumber evidence="7">3.1.-.-</ecNumber>
    </recommendedName>
</protein>
<dbReference type="GO" id="GO:0004222">
    <property type="term" value="F:metalloendopeptidase activity"/>
    <property type="evidence" value="ECO:0007669"/>
    <property type="project" value="InterPro"/>
</dbReference>
<evidence type="ECO:0000313" key="9">
    <source>
        <dbReference type="Proteomes" id="UP000184334"/>
    </source>
</evidence>
<dbReference type="GO" id="GO:0008270">
    <property type="term" value="F:zinc ion binding"/>
    <property type="evidence" value="ECO:0007669"/>
    <property type="project" value="UniProtKB-UniRule"/>
</dbReference>
<dbReference type="EC" id="3.1.-.-" evidence="7"/>
<comment type="function">
    <text evidence="7">Single strand-specific metallo-endoribonuclease involved in late-stage 70S ribosome quality control and in maturation of the 3' terminus of the 16S rRNA.</text>
</comment>
<comment type="similarity">
    <text evidence="1 7">Belongs to the endoribonuclease YbeY family.</text>
</comment>
<sequence length="138" mass="16402">MKINIFNEQNIKHIDIKKVEEITKKVLNNEIGDSDYEINILITDNNTIKKYNEEYRKKNGPTDVLSFEYGLDEETIGEIILSVKKIEEQAPKFGNSFEKEFFYILIHGILHICGYDHITENDKRKMFELQDKYFNDLF</sequence>
<name>A0A1M4U8L7_MARH1</name>
<reference evidence="8" key="1">
    <citation type="submission" date="2016-11" db="EMBL/GenBank/DDBJ databases">
        <authorList>
            <person name="Varghese N."/>
            <person name="Submissions S."/>
        </authorList>
    </citation>
    <scope>NUCLEOTIDE SEQUENCE [LARGE SCALE GENOMIC DNA]</scope>
    <source>
        <strain evidence="8">DSM 16785</strain>
    </source>
</reference>
<keyword evidence="5 7" id="KW-0378">Hydrolase</keyword>
<dbReference type="HAMAP" id="MF_00009">
    <property type="entry name" value="Endoribonucl_YbeY"/>
    <property type="match status" value="1"/>
</dbReference>
<dbReference type="RefSeq" id="WP_072863311.1">
    <property type="nucleotide sequence ID" value="NZ_FQUI01000006.1"/>
</dbReference>
<evidence type="ECO:0000256" key="3">
    <source>
        <dbReference type="ARBA" id="ARBA00022723"/>
    </source>
</evidence>
<comment type="caution">
    <text evidence="8">The sequence shown here is derived from an EMBL/GenBank/DDBJ whole genome shotgun (WGS) entry which is preliminary data.</text>
</comment>
<evidence type="ECO:0000256" key="5">
    <source>
        <dbReference type="ARBA" id="ARBA00022801"/>
    </source>
</evidence>
<evidence type="ECO:0000256" key="4">
    <source>
        <dbReference type="ARBA" id="ARBA00022759"/>
    </source>
</evidence>
<gene>
    <name evidence="7" type="primary">ybeY</name>
    <name evidence="8" type="ORF">SAMN02745164_00613</name>
</gene>
<dbReference type="GO" id="GO:0006364">
    <property type="term" value="P:rRNA processing"/>
    <property type="evidence" value="ECO:0007669"/>
    <property type="project" value="UniProtKB-UniRule"/>
</dbReference>
<keyword evidence="6 7" id="KW-0862">Zinc</keyword>
<dbReference type="EMBL" id="FQUI01000006">
    <property type="protein sequence ID" value="SHE52903.1"/>
    <property type="molecule type" value="Genomic_DNA"/>
</dbReference>
<keyword evidence="4 7" id="KW-0255">Endonuclease</keyword>
<feature type="binding site" evidence="7">
    <location>
        <position position="117"/>
    </location>
    <ligand>
        <name>Zn(2+)</name>
        <dbReference type="ChEBI" id="CHEBI:29105"/>
        <note>catalytic</note>
    </ligand>
</feature>
<evidence type="ECO:0000256" key="1">
    <source>
        <dbReference type="ARBA" id="ARBA00010875"/>
    </source>
</evidence>
<accession>A0A1M4U8L7</accession>
<dbReference type="Gene3D" id="3.40.390.30">
    <property type="entry name" value="Metalloproteases ('zincins'), catalytic domain"/>
    <property type="match status" value="1"/>
</dbReference>
<dbReference type="SUPFAM" id="SSF55486">
    <property type="entry name" value="Metalloproteases ('zincins'), catalytic domain"/>
    <property type="match status" value="1"/>
</dbReference>
<dbReference type="InterPro" id="IPR002036">
    <property type="entry name" value="YbeY"/>
</dbReference>
<dbReference type="PANTHER" id="PTHR46986">
    <property type="entry name" value="ENDORIBONUCLEASE YBEY, CHLOROPLASTIC"/>
    <property type="match status" value="1"/>
</dbReference>
<keyword evidence="7" id="KW-0963">Cytoplasm</keyword>
<dbReference type="STRING" id="1122195.SAMN02745164_00613"/>
<keyword evidence="3 7" id="KW-0479">Metal-binding</keyword>
<evidence type="ECO:0000313" key="8">
    <source>
        <dbReference type="EMBL" id="SHE52903.1"/>
    </source>
</evidence>
<comment type="cofactor">
    <cofactor evidence="7">
        <name>Zn(2+)</name>
        <dbReference type="ChEBI" id="CHEBI:29105"/>
    </cofactor>
    <text evidence="7">Binds 1 zinc ion.</text>
</comment>
<proteinExistence type="inferred from homology"/>
<dbReference type="PANTHER" id="PTHR46986:SF1">
    <property type="entry name" value="ENDORIBONUCLEASE YBEY, CHLOROPLASTIC"/>
    <property type="match status" value="1"/>
</dbReference>
<feature type="binding site" evidence="7">
    <location>
        <position position="107"/>
    </location>
    <ligand>
        <name>Zn(2+)</name>
        <dbReference type="ChEBI" id="CHEBI:29105"/>
        <note>catalytic</note>
    </ligand>
</feature>
<dbReference type="Proteomes" id="UP000184334">
    <property type="component" value="Unassembled WGS sequence"/>
</dbReference>